<dbReference type="GO" id="GO:0018812">
    <property type="term" value="F:3-hydroxyacyl-CoA dehydratase activity"/>
    <property type="evidence" value="ECO:0007669"/>
    <property type="project" value="UniProtKB-EC"/>
</dbReference>
<dbReference type="Pfam" id="PF00378">
    <property type="entry name" value="ECH_1"/>
    <property type="match status" value="1"/>
</dbReference>
<organism evidence="2 3">
    <name type="scientific">Pseudomonas frederiksbergensis</name>
    <dbReference type="NCBI Taxonomy" id="104087"/>
    <lineage>
        <taxon>Bacteria</taxon>
        <taxon>Pseudomonadati</taxon>
        <taxon>Pseudomonadota</taxon>
        <taxon>Gammaproteobacteria</taxon>
        <taxon>Pseudomonadales</taxon>
        <taxon>Pseudomonadaceae</taxon>
        <taxon>Pseudomonas</taxon>
    </lineage>
</organism>
<dbReference type="EMBL" id="JAAAXX010000001">
    <property type="protein sequence ID" value="KAF2394846.1"/>
    <property type="molecule type" value="Genomic_DNA"/>
</dbReference>
<dbReference type="SUPFAM" id="SSF52096">
    <property type="entry name" value="ClpP/crotonase"/>
    <property type="match status" value="1"/>
</dbReference>
<dbReference type="InterPro" id="IPR029045">
    <property type="entry name" value="ClpP/crotonase-like_dom_sf"/>
</dbReference>
<dbReference type="GO" id="GO:0006635">
    <property type="term" value="P:fatty acid beta-oxidation"/>
    <property type="evidence" value="ECO:0007669"/>
    <property type="project" value="TreeGrafter"/>
</dbReference>
<dbReference type="PANTHER" id="PTHR11941:SF54">
    <property type="entry name" value="ENOYL-COA HYDRATASE, MITOCHONDRIAL"/>
    <property type="match status" value="1"/>
</dbReference>
<dbReference type="AlphaFoldDB" id="A0A6L5C1J1"/>
<evidence type="ECO:0000256" key="1">
    <source>
        <dbReference type="ARBA" id="ARBA00005254"/>
    </source>
</evidence>
<dbReference type="PANTHER" id="PTHR11941">
    <property type="entry name" value="ENOYL-COA HYDRATASE-RELATED"/>
    <property type="match status" value="1"/>
</dbReference>
<evidence type="ECO:0000313" key="2">
    <source>
        <dbReference type="EMBL" id="KAF2394846.1"/>
    </source>
</evidence>
<accession>A0A6L5C1J1</accession>
<dbReference type="Proteomes" id="UP000475265">
    <property type="component" value="Unassembled WGS sequence"/>
</dbReference>
<comment type="caution">
    <text evidence="2">The sequence shown here is derived from an EMBL/GenBank/DDBJ whole genome shotgun (WGS) entry which is preliminary data.</text>
</comment>
<dbReference type="CDD" id="cd06558">
    <property type="entry name" value="crotonase-like"/>
    <property type="match status" value="1"/>
</dbReference>
<dbReference type="InterPro" id="IPR001753">
    <property type="entry name" value="Enoyl-CoA_hydra/iso"/>
</dbReference>
<keyword evidence="2" id="KW-0456">Lyase</keyword>
<reference evidence="2 3" key="1">
    <citation type="submission" date="2019-12" db="EMBL/GenBank/DDBJ databases">
        <title>Endophytic bacteria associated with Panax ginseng seedlings.</title>
        <authorList>
            <person name="Park J.M."/>
            <person name="Shin R."/>
            <person name="Jo S.H."/>
        </authorList>
    </citation>
    <scope>NUCLEOTIDE SEQUENCE [LARGE SCALE GENOMIC DNA]</scope>
    <source>
        <strain evidence="2 3">PgKB32</strain>
    </source>
</reference>
<dbReference type="Gene3D" id="3.90.226.10">
    <property type="entry name" value="2-enoyl-CoA Hydratase, Chain A, domain 1"/>
    <property type="match status" value="1"/>
</dbReference>
<protein>
    <submittedName>
        <fullName evidence="2">Short-chain-enoyl-CoA hydratase</fullName>
        <ecNumber evidence="2">4.2.1.150</ecNumber>
    </submittedName>
</protein>
<gene>
    <name evidence="2" type="ORF">FX983_02828</name>
</gene>
<comment type="similarity">
    <text evidence="1">Belongs to the enoyl-CoA hydratase/isomerase family.</text>
</comment>
<dbReference type="EC" id="4.2.1.150" evidence="2"/>
<evidence type="ECO:0000313" key="3">
    <source>
        <dbReference type="Proteomes" id="UP000475265"/>
    </source>
</evidence>
<name>A0A6L5C1J1_9PSED</name>
<proteinExistence type="inferred from homology"/>
<sequence>MTKTYTPSTHLDFEPRSSVLIARLDGGPHGLMGLDMANELSALLDKVESDAAIKAVVLIGTHPERFIGHADVRWLQEGGKSIPTVGRGLASVIARTAKNVRGVPPLAAAASITPLDGGMQLDKLHDTFLRMNRSGVIFVAALNGSALGLGSELALACDARLMADGDFFIGQPEVLLGILPGGGGSQRLPRLIGAHRALMMMLEGRPVSPHKALEIGYIDEVVAPDALLDRAVELAGYLGSRSRGSIEAIKRAVYFGGSSTLDEGLHIERTEFIKISPTETAQSLMVEYLERTDRDGGVPFYNPAIFEQTLEQGSLPLSNEGGKK</sequence>